<feature type="transmembrane region" description="Helical" evidence="1">
    <location>
        <begin position="180"/>
        <end position="201"/>
    </location>
</feature>
<evidence type="ECO:0008006" key="3">
    <source>
        <dbReference type="Google" id="ProtNLM"/>
    </source>
</evidence>
<dbReference type="EMBL" id="UINC01086074">
    <property type="protein sequence ID" value="SVC34191.1"/>
    <property type="molecule type" value="Genomic_DNA"/>
</dbReference>
<reference evidence="2" key="1">
    <citation type="submission" date="2018-05" db="EMBL/GenBank/DDBJ databases">
        <authorList>
            <person name="Lanie J.A."/>
            <person name="Ng W.-L."/>
            <person name="Kazmierczak K.M."/>
            <person name="Andrzejewski T.M."/>
            <person name="Davidsen T.M."/>
            <person name="Wayne K.J."/>
            <person name="Tettelin H."/>
            <person name="Glass J.I."/>
            <person name="Rusch D."/>
            <person name="Podicherti R."/>
            <person name="Tsui H.-C.T."/>
            <person name="Winkler M.E."/>
        </authorList>
    </citation>
    <scope>NUCLEOTIDE SEQUENCE</scope>
</reference>
<accession>A0A382LH35</accession>
<dbReference type="PANTHER" id="PTHR43424">
    <property type="entry name" value="LOCUS PUTATIVE PROTEIN 1-RELATED"/>
    <property type="match status" value="1"/>
</dbReference>
<feature type="non-terminal residue" evidence="2">
    <location>
        <position position="1"/>
    </location>
</feature>
<feature type="transmembrane region" description="Helical" evidence="1">
    <location>
        <begin position="324"/>
        <end position="348"/>
    </location>
</feature>
<keyword evidence="1" id="KW-1133">Transmembrane helix</keyword>
<dbReference type="InterPro" id="IPR052556">
    <property type="entry name" value="PolySynth_Transporter"/>
</dbReference>
<feature type="transmembrane region" description="Helical" evidence="1">
    <location>
        <begin position="146"/>
        <end position="168"/>
    </location>
</feature>
<keyword evidence="1" id="KW-0472">Membrane</keyword>
<protein>
    <recommendedName>
        <fullName evidence="3">Polysaccharide biosynthesis protein C-terminal domain-containing protein</fullName>
    </recommendedName>
</protein>
<sequence length="403" mass="41874">PAASRHFSPVEPKTACPVRRGLPVVSAAAWMASWWASWSLRVRGEATLVLLARLANVGAGTVLVLLTARHLGPSGRGEVVLAFTIAWGTTNVADLGTSTSGRINLLMPGSSVTPRNVLSLTGVLIPVQALLATVVVALLSLTSLPIGFGFGVAVVALSVATMMFNSTVSLVSGLRRYGDVLVAEATVAMFQIVVLAGLLWADRLTPTSAVLAMTVGPAFGAIQLVKVSGAWDRRRSVQDVSPWRTLIRDGLSPMAGSISFFIALRLGRMVLAVAAGTRSLGLFAVALAVPETLRILPKAVGQVVADRGRSGIDSVATARRHTRLFMVGHGVVLAVAAAVGWVLVPVVFGEGFTGARDVLVVVTAAEAVLAVHFMHQALLVGFARPKGIGVPEVVGAVVMVVLT</sequence>
<evidence type="ECO:0000256" key="1">
    <source>
        <dbReference type="SAM" id="Phobius"/>
    </source>
</evidence>
<dbReference type="AlphaFoldDB" id="A0A382LH35"/>
<proteinExistence type="predicted"/>
<feature type="transmembrane region" description="Helical" evidence="1">
    <location>
        <begin position="360"/>
        <end position="382"/>
    </location>
</feature>
<evidence type="ECO:0000313" key="2">
    <source>
        <dbReference type="EMBL" id="SVC34191.1"/>
    </source>
</evidence>
<gene>
    <name evidence="2" type="ORF">METZ01_LOCUS287045</name>
</gene>
<dbReference type="PANTHER" id="PTHR43424:SF1">
    <property type="entry name" value="LOCUS PUTATIVE PROTEIN 1-RELATED"/>
    <property type="match status" value="1"/>
</dbReference>
<name>A0A382LH35_9ZZZZ</name>
<organism evidence="2">
    <name type="scientific">marine metagenome</name>
    <dbReference type="NCBI Taxonomy" id="408172"/>
    <lineage>
        <taxon>unclassified sequences</taxon>
        <taxon>metagenomes</taxon>
        <taxon>ecological metagenomes</taxon>
    </lineage>
</organism>
<feature type="transmembrane region" description="Helical" evidence="1">
    <location>
        <begin position="207"/>
        <end position="225"/>
    </location>
</feature>
<feature type="non-terminal residue" evidence="2">
    <location>
        <position position="403"/>
    </location>
</feature>
<keyword evidence="1" id="KW-0812">Transmembrane</keyword>
<feature type="transmembrane region" description="Helical" evidence="1">
    <location>
        <begin position="117"/>
        <end position="140"/>
    </location>
</feature>